<dbReference type="Proteomes" id="UP000665944">
    <property type="component" value="Unassembled WGS sequence"/>
</dbReference>
<organism evidence="1 2">
    <name type="scientific">Staphylococcus hominis</name>
    <dbReference type="NCBI Taxonomy" id="1290"/>
    <lineage>
        <taxon>Bacteria</taxon>
        <taxon>Bacillati</taxon>
        <taxon>Bacillota</taxon>
        <taxon>Bacilli</taxon>
        <taxon>Bacillales</taxon>
        <taxon>Staphylococcaceae</taxon>
        <taxon>Staphylococcus</taxon>
    </lineage>
</organism>
<sequence length="238" mass="27902">MNEIVNIFGEASTKDLINGLKIKPRYDKSSLVGIYFYIEEGKTIHTSYKTTIEEFKPKTSDSLSNDELLDKVKKEIIYLKNNINNISDINISKELTDVIARLGTQLYDNAATKEKIHNFESDFWFKRLRDLIHNDQAKTRKQFMRLATYWYVLIEFEGYSEEEVVQVLASNKSKMKEIVEKWNVKHFSDFIEKVHYIASTKQIEHFIKIIKSSSATDEVKEELINKLLTSNILDTWNN</sequence>
<name>A0A8X8KL88_STAHO</name>
<dbReference type="AlphaFoldDB" id="A0A8X8KL88"/>
<protein>
    <submittedName>
        <fullName evidence="1">Uncharacterized protein</fullName>
    </submittedName>
</protein>
<keyword evidence="2" id="KW-1185">Reference proteome</keyword>
<dbReference type="EMBL" id="JAGHKT020000016">
    <property type="protein sequence ID" value="MCM5672977.1"/>
    <property type="molecule type" value="Genomic_DNA"/>
</dbReference>
<dbReference type="RefSeq" id="WP_209244365.1">
    <property type="nucleotide sequence ID" value="NZ_JAGHKT020000016.1"/>
</dbReference>
<proteinExistence type="predicted"/>
<evidence type="ECO:0000313" key="1">
    <source>
        <dbReference type="EMBL" id="MCM5672977.1"/>
    </source>
</evidence>
<comment type="caution">
    <text evidence="1">The sequence shown here is derived from an EMBL/GenBank/DDBJ whole genome shotgun (WGS) entry which is preliminary data.</text>
</comment>
<accession>A0A8X8KL88</accession>
<evidence type="ECO:0000313" key="2">
    <source>
        <dbReference type="Proteomes" id="UP000665944"/>
    </source>
</evidence>
<gene>
    <name evidence="1" type="ORF">J7T32_009515</name>
</gene>
<reference evidence="1 2" key="1">
    <citation type="submission" date="2022-06" db="EMBL/GenBank/DDBJ databases">
        <title>Staphylococcus hominis ShoR14 genome sequence.</title>
        <authorList>
            <person name="Yeo C.C."/>
            <person name="Chew C.H."/>
            <person name="Che Hamzah A.M."/>
            <person name="Al-Trad E.I."/>
        </authorList>
    </citation>
    <scope>NUCLEOTIDE SEQUENCE [LARGE SCALE GENOMIC DNA]</scope>
    <source>
        <strain evidence="1 2">ShoR14</strain>
    </source>
</reference>